<keyword evidence="1" id="KW-0472">Membrane</keyword>
<comment type="caution">
    <text evidence="2">The sequence shown here is derived from an EMBL/GenBank/DDBJ whole genome shotgun (WGS) entry which is preliminary data.</text>
</comment>
<name>F0EXZ4_9NEIS</name>
<dbReference type="EMBL" id="AEWV01000013">
    <property type="protein sequence ID" value="EGC17893.1"/>
    <property type="molecule type" value="Genomic_DNA"/>
</dbReference>
<dbReference type="HOGENOM" id="CLU_3252764_0_0_4"/>
<sequence>MKSPFLLVEIQAAGVGYTAHEGANICVLLIFVKMWQEILRKT</sequence>
<gene>
    <name evidence="2" type="ORF">HMPREF9098_0704</name>
</gene>
<keyword evidence="1" id="KW-0812">Transmembrane</keyword>
<dbReference type="AlphaFoldDB" id="F0EXZ4"/>
<reference evidence="2 3" key="1">
    <citation type="submission" date="2011-01" db="EMBL/GenBank/DDBJ databases">
        <authorList>
            <person name="Muzny D."/>
            <person name="Qin X."/>
            <person name="Deng J."/>
            <person name="Jiang H."/>
            <person name="Liu Y."/>
            <person name="Qu J."/>
            <person name="Song X.-Z."/>
            <person name="Zhang L."/>
            <person name="Thornton R."/>
            <person name="Coyle M."/>
            <person name="Francisco L."/>
            <person name="Jackson L."/>
            <person name="Javaid M."/>
            <person name="Korchina V."/>
            <person name="Kovar C."/>
            <person name="Mata R."/>
            <person name="Mathew T."/>
            <person name="Ngo R."/>
            <person name="Nguyen L."/>
            <person name="Nguyen N."/>
            <person name="Okwuonu G."/>
            <person name="Ongeri F."/>
            <person name="Pham C."/>
            <person name="Simmons D."/>
            <person name="Wilczek-Boney K."/>
            <person name="Hale W."/>
            <person name="Jakkamsetti A."/>
            <person name="Pham P."/>
            <person name="Ruth R."/>
            <person name="San Lucas F."/>
            <person name="Warren J."/>
            <person name="Zhang J."/>
            <person name="Zhao Z."/>
            <person name="Zhou C."/>
            <person name="Zhu D."/>
            <person name="Lee S."/>
            <person name="Bess C."/>
            <person name="Blankenburg K."/>
            <person name="Forbes L."/>
            <person name="Fu Q."/>
            <person name="Gubbala S."/>
            <person name="Hirani K."/>
            <person name="Jayaseelan J.C."/>
            <person name="Lara F."/>
            <person name="Munidasa M."/>
            <person name="Palculict T."/>
            <person name="Patil S."/>
            <person name="Pu L.-L."/>
            <person name="Saada N."/>
            <person name="Tang L."/>
            <person name="Weissenberger G."/>
            <person name="Zhu Y."/>
            <person name="Hemphill L."/>
            <person name="Shang Y."/>
            <person name="Youmans B."/>
            <person name="Ayvaz T."/>
            <person name="Ross M."/>
            <person name="Santibanez J."/>
            <person name="Aqrawi P."/>
            <person name="Gross S."/>
            <person name="Joshi V."/>
            <person name="Fowler G."/>
            <person name="Nazareth L."/>
            <person name="Reid J."/>
            <person name="Worley K."/>
            <person name="Petrosino J."/>
            <person name="Highlander S."/>
            <person name="Gibbs R."/>
        </authorList>
    </citation>
    <scope>NUCLEOTIDE SEQUENCE [LARGE SCALE GENOMIC DNA]</scope>
    <source>
        <strain evidence="2 3">ATCC 33394</strain>
    </source>
</reference>
<organism evidence="2 3">
    <name type="scientific">Kingella denitrificans ATCC 33394</name>
    <dbReference type="NCBI Taxonomy" id="888741"/>
    <lineage>
        <taxon>Bacteria</taxon>
        <taxon>Pseudomonadati</taxon>
        <taxon>Pseudomonadota</taxon>
        <taxon>Betaproteobacteria</taxon>
        <taxon>Neisseriales</taxon>
        <taxon>Neisseriaceae</taxon>
        <taxon>Kingella</taxon>
    </lineage>
</organism>
<accession>F0EXZ4</accession>
<evidence type="ECO:0000256" key="1">
    <source>
        <dbReference type="SAM" id="Phobius"/>
    </source>
</evidence>
<evidence type="ECO:0000313" key="3">
    <source>
        <dbReference type="Proteomes" id="UP000004088"/>
    </source>
</evidence>
<feature type="transmembrane region" description="Helical" evidence="1">
    <location>
        <begin position="12"/>
        <end position="32"/>
    </location>
</feature>
<evidence type="ECO:0000313" key="2">
    <source>
        <dbReference type="EMBL" id="EGC17893.1"/>
    </source>
</evidence>
<dbReference type="Proteomes" id="UP000004088">
    <property type="component" value="Unassembled WGS sequence"/>
</dbReference>
<proteinExistence type="predicted"/>
<keyword evidence="3" id="KW-1185">Reference proteome</keyword>
<protein>
    <submittedName>
        <fullName evidence="2">Uncharacterized protein</fullName>
    </submittedName>
</protein>
<dbReference type="STRING" id="888741.HMPREF9098_0704"/>
<keyword evidence="1" id="KW-1133">Transmembrane helix</keyword>